<proteinExistence type="predicted"/>
<feature type="region of interest" description="Disordered" evidence="1">
    <location>
        <begin position="126"/>
        <end position="168"/>
    </location>
</feature>
<evidence type="ECO:0000256" key="1">
    <source>
        <dbReference type="SAM" id="MobiDB-lite"/>
    </source>
</evidence>
<name>A0A6J3MAE5_9PEZI</name>
<reference evidence="3" key="2">
    <citation type="submission" date="2020-04" db="EMBL/GenBank/DDBJ databases">
        <authorList>
            <consortium name="NCBI Genome Project"/>
        </authorList>
    </citation>
    <scope>NUCLEOTIDE SEQUENCE</scope>
    <source>
        <strain evidence="3">CBS 342.82</strain>
    </source>
</reference>
<evidence type="ECO:0000313" key="3">
    <source>
        <dbReference type="RefSeq" id="XP_033461640.1"/>
    </source>
</evidence>
<feature type="compositionally biased region" description="Low complexity" evidence="1">
    <location>
        <begin position="157"/>
        <end position="168"/>
    </location>
</feature>
<reference evidence="3" key="1">
    <citation type="submission" date="2020-01" db="EMBL/GenBank/DDBJ databases">
        <authorList>
            <consortium name="DOE Joint Genome Institute"/>
            <person name="Haridas S."/>
            <person name="Albert R."/>
            <person name="Binder M."/>
            <person name="Bloem J."/>
            <person name="Labutti K."/>
            <person name="Salamov A."/>
            <person name="Andreopoulos B."/>
            <person name="Baker S.E."/>
            <person name="Barry K."/>
            <person name="Bills G."/>
            <person name="Bluhm B.H."/>
            <person name="Cannon C."/>
            <person name="Castanera R."/>
            <person name="Culley D.E."/>
            <person name="Daum C."/>
            <person name="Ezra D."/>
            <person name="Gonzalez J.B."/>
            <person name="Henrissat B."/>
            <person name="Kuo A."/>
            <person name="Liang C."/>
            <person name="Lipzen A."/>
            <person name="Lutzoni F."/>
            <person name="Magnuson J."/>
            <person name="Mondo S."/>
            <person name="Nolan M."/>
            <person name="Ohm R."/>
            <person name="Pangilinan J."/>
            <person name="Park H.-J."/>
            <person name="Ramirez L."/>
            <person name="Alfaro M."/>
            <person name="Sun H."/>
            <person name="Tritt A."/>
            <person name="Yoshinaga Y."/>
            <person name="Zwiers L.-H."/>
            <person name="Turgeon B.G."/>
            <person name="Goodwin S.B."/>
            <person name="Spatafora J.W."/>
            <person name="Crous P.W."/>
            <person name="Grigoriev I.V."/>
        </authorList>
    </citation>
    <scope>NUCLEOTIDE SEQUENCE</scope>
    <source>
        <strain evidence="3">CBS 342.82</strain>
    </source>
</reference>
<keyword evidence="2" id="KW-1185">Reference proteome</keyword>
<gene>
    <name evidence="3" type="ORF">K489DRAFT_185847</name>
</gene>
<sequence>MTRFLFAPTARSITTLDPKVYILLQRGTHQKQKTKEMACLALSLLQVPRASGRSGVTRRLDMTQTFLRLDLPWTNSYEPFQCPRASLVEKSESLMTFQKNGCVGGSVMTRPHSGSVSPQHFHTVHLRRSTPQYSRTPLLPTKGKSRRGAVASWRKTPSLSPPLSSSLPSSCEIYSGGGADPSIHSNPPRALERGKCSVCRLHPCPTCV</sequence>
<dbReference type="RefSeq" id="XP_033461640.1">
    <property type="nucleotide sequence ID" value="XM_033599491.1"/>
</dbReference>
<dbReference type="AlphaFoldDB" id="A0A6J3MAE5"/>
<dbReference type="Proteomes" id="UP000504637">
    <property type="component" value="Unplaced"/>
</dbReference>
<dbReference type="GeneID" id="54357290"/>
<reference evidence="3" key="3">
    <citation type="submission" date="2025-08" db="UniProtKB">
        <authorList>
            <consortium name="RefSeq"/>
        </authorList>
    </citation>
    <scope>IDENTIFICATION</scope>
    <source>
        <strain evidence="3">CBS 342.82</strain>
    </source>
</reference>
<accession>A0A6J3MAE5</accession>
<protein>
    <submittedName>
        <fullName evidence="3">Uncharacterized protein</fullName>
    </submittedName>
</protein>
<evidence type="ECO:0000313" key="2">
    <source>
        <dbReference type="Proteomes" id="UP000504637"/>
    </source>
</evidence>
<organism evidence="3">
    <name type="scientific">Dissoconium aciculare CBS 342.82</name>
    <dbReference type="NCBI Taxonomy" id="1314786"/>
    <lineage>
        <taxon>Eukaryota</taxon>
        <taxon>Fungi</taxon>
        <taxon>Dikarya</taxon>
        <taxon>Ascomycota</taxon>
        <taxon>Pezizomycotina</taxon>
        <taxon>Dothideomycetes</taxon>
        <taxon>Dothideomycetidae</taxon>
        <taxon>Mycosphaerellales</taxon>
        <taxon>Dissoconiaceae</taxon>
        <taxon>Dissoconium</taxon>
    </lineage>
</organism>